<proteinExistence type="predicted"/>
<protein>
    <submittedName>
        <fullName evidence="1">Uncharacterized protein</fullName>
    </submittedName>
</protein>
<dbReference type="AlphaFoldDB" id="A0A4Y2JP60"/>
<dbReference type="EMBL" id="BGPR01003675">
    <property type="protein sequence ID" value="GBM91122.1"/>
    <property type="molecule type" value="Genomic_DNA"/>
</dbReference>
<keyword evidence="2" id="KW-1185">Reference proteome</keyword>
<dbReference type="Proteomes" id="UP000499080">
    <property type="component" value="Unassembled WGS sequence"/>
</dbReference>
<name>A0A4Y2JP60_ARAVE</name>
<evidence type="ECO:0000313" key="1">
    <source>
        <dbReference type="EMBL" id="GBM91122.1"/>
    </source>
</evidence>
<reference evidence="1 2" key="1">
    <citation type="journal article" date="2019" name="Sci. Rep.">
        <title>Orb-weaving spider Araneus ventricosus genome elucidates the spidroin gene catalogue.</title>
        <authorList>
            <person name="Kono N."/>
            <person name="Nakamura H."/>
            <person name="Ohtoshi R."/>
            <person name="Moran D.A.P."/>
            <person name="Shinohara A."/>
            <person name="Yoshida Y."/>
            <person name="Fujiwara M."/>
            <person name="Mori M."/>
            <person name="Tomita M."/>
            <person name="Arakawa K."/>
        </authorList>
    </citation>
    <scope>NUCLEOTIDE SEQUENCE [LARGE SCALE GENOMIC DNA]</scope>
</reference>
<evidence type="ECO:0000313" key="2">
    <source>
        <dbReference type="Proteomes" id="UP000499080"/>
    </source>
</evidence>
<sequence>MVVITGTNSLLTGVNLSFQSPLQSLLLRLNGTLSMENSSAQYVEKSSVGKIIFLFTTDIIRQRRPLVAIVVKIDSLRNTIRPVISKSTEMRELLCAKNMIEDLQRNVN</sequence>
<gene>
    <name evidence="1" type="ORF">AVEN_229171_1</name>
</gene>
<organism evidence="1 2">
    <name type="scientific">Araneus ventricosus</name>
    <name type="common">Orbweaver spider</name>
    <name type="synonym">Epeira ventricosa</name>
    <dbReference type="NCBI Taxonomy" id="182803"/>
    <lineage>
        <taxon>Eukaryota</taxon>
        <taxon>Metazoa</taxon>
        <taxon>Ecdysozoa</taxon>
        <taxon>Arthropoda</taxon>
        <taxon>Chelicerata</taxon>
        <taxon>Arachnida</taxon>
        <taxon>Araneae</taxon>
        <taxon>Araneomorphae</taxon>
        <taxon>Entelegynae</taxon>
        <taxon>Araneoidea</taxon>
        <taxon>Araneidae</taxon>
        <taxon>Araneus</taxon>
    </lineage>
</organism>
<comment type="caution">
    <text evidence="1">The sequence shown here is derived from an EMBL/GenBank/DDBJ whole genome shotgun (WGS) entry which is preliminary data.</text>
</comment>
<accession>A0A4Y2JP60</accession>